<name>A0A9W9K3B5_9EURO</name>
<dbReference type="SMART" id="SM00220">
    <property type="entry name" value="S_TKc"/>
    <property type="match status" value="1"/>
</dbReference>
<organism evidence="2 3">
    <name type="scientific">Penicillium argentinense</name>
    <dbReference type="NCBI Taxonomy" id="1131581"/>
    <lineage>
        <taxon>Eukaryota</taxon>
        <taxon>Fungi</taxon>
        <taxon>Dikarya</taxon>
        <taxon>Ascomycota</taxon>
        <taxon>Pezizomycotina</taxon>
        <taxon>Eurotiomycetes</taxon>
        <taxon>Eurotiomycetidae</taxon>
        <taxon>Eurotiales</taxon>
        <taxon>Aspergillaceae</taxon>
        <taxon>Penicillium</taxon>
    </lineage>
</organism>
<protein>
    <recommendedName>
        <fullName evidence="1">Protein kinase domain-containing protein</fullName>
    </recommendedName>
</protein>
<dbReference type="InterPro" id="IPR008271">
    <property type="entry name" value="Ser/Thr_kinase_AS"/>
</dbReference>
<dbReference type="AlphaFoldDB" id="A0A9W9K3B5"/>
<dbReference type="PANTHER" id="PTHR24359:SF1">
    <property type="entry name" value="INHIBITOR OF NUCLEAR FACTOR KAPPA-B KINASE EPSILON SUBUNIT HOMOLOG 1-RELATED"/>
    <property type="match status" value="1"/>
</dbReference>
<dbReference type="PROSITE" id="PS00108">
    <property type="entry name" value="PROTEIN_KINASE_ST"/>
    <property type="match status" value="1"/>
</dbReference>
<dbReference type="PROSITE" id="PS50011">
    <property type="entry name" value="PROTEIN_KINASE_DOM"/>
    <property type="match status" value="1"/>
</dbReference>
<dbReference type="Gene3D" id="1.10.510.10">
    <property type="entry name" value="Transferase(Phosphotransferase) domain 1"/>
    <property type="match status" value="1"/>
</dbReference>
<dbReference type="PANTHER" id="PTHR24359">
    <property type="entry name" value="SERINE/THREONINE-PROTEIN KINASE SBK1"/>
    <property type="match status" value="1"/>
</dbReference>
<comment type="caution">
    <text evidence="2">The sequence shown here is derived from an EMBL/GenBank/DDBJ whole genome shotgun (WGS) entry which is preliminary data.</text>
</comment>
<dbReference type="InterPro" id="IPR011009">
    <property type="entry name" value="Kinase-like_dom_sf"/>
</dbReference>
<dbReference type="Proteomes" id="UP001149074">
    <property type="component" value="Unassembled WGS sequence"/>
</dbReference>
<dbReference type="GO" id="GO:0005524">
    <property type="term" value="F:ATP binding"/>
    <property type="evidence" value="ECO:0007669"/>
    <property type="project" value="InterPro"/>
</dbReference>
<accession>A0A9W9K3B5</accession>
<sequence>MASTPYTTMCTEVYAEFMDEFQLREDGQRRFAIRGTAKEVLHREKLLRFFRCLNLPRDAHLGPSDTTQEMQLARKFEKKSLHEFLAILLFSCCDIEAAQKFIRKVLLTESWSVEACSLPANENTLRELFEDRTAADQFLSQQAIFCPVVIERGKEIAVPSLDRRRLPYVETEFLGRGAFGTVYRVKVARGHFRDSDYSSDKPTELARKDYELVGGDSRPGTAGFAGDHEIMKTIISLDKKCDNIVESLGSLVIDSSTYSLFMPLALCDLKQYMTNHRRKKPKTKAEKMAFIQSARGLANGLEFLHDGMMTKDGYNLVCYHMDLKPDNVLIFPEITADGEKHIWKISDFGMSHVKYRRRGEKDKKKESVKDFNRWFARHPQMEPQARPQDNSVSGVVNQRGDGTYLAPESMTNFPILNTSSDVWSLGCIISVVFAYLEEGANGVAEYANNRLTHTKAGGVDRFFLRKNGGSRPKVNHPVVKRWHSYLIEKAMYRSKTEGRAVELILRFLEDSVFQEQPKRCDARELERKLLRAWEMYKEVPNLLQTDGRQSSFDNFLRGTGIRRTTSIEEHAESELIETLRIRESEPFKGSEISPDGSAVAFWTNSRIFLYKIQFPSLTGMSMMRAASWELSNDKRNFILKSVGLTERYLVASVSGSFQFFLFDLERTPPPDGELGNPIPVDHKHLPEISKLAISPDSETIIFLLRNHNVRSESALLYRAPTEDTRNHQSIRAMHRINCSATQITNMAFSTNDDLYYVVLPDPLVYNHGHEVSIFHVSLREGCLNQLKIQTGEPGNHGTVGLFTTFVPYPREPDRCVVDTREKRIRDQTMSQKKSTDSQYDIKNYRILKIMMSHGHNRIIAVGRPVASHKMLLLELVDVPHKAPREYKVMEIVFLQGISSEDDFKERLCGNPGEEFVLLATLTAENQRAVYKIRLPPIGSSLRT</sequence>
<evidence type="ECO:0000313" key="2">
    <source>
        <dbReference type="EMBL" id="KAJ5090602.1"/>
    </source>
</evidence>
<dbReference type="OrthoDB" id="5986190at2759"/>
<dbReference type="InterPro" id="IPR000719">
    <property type="entry name" value="Prot_kinase_dom"/>
</dbReference>
<feature type="domain" description="Protein kinase" evidence="1">
    <location>
        <begin position="168"/>
        <end position="486"/>
    </location>
</feature>
<dbReference type="RefSeq" id="XP_056472583.1">
    <property type="nucleotide sequence ID" value="XM_056621777.1"/>
</dbReference>
<reference evidence="2" key="2">
    <citation type="journal article" date="2023" name="IMA Fungus">
        <title>Comparative genomic study of the Penicillium genus elucidates a diverse pangenome and 15 lateral gene transfer events.</title>
        <authorList>
            <person name="Petersen C."/>
            <person name="Sorensen T."/>
            <person name="Nielsen M.R."/>
            <person name="Sondergaard T.E."/>
            <person name="Sorensen J.L."/>
            <person name="Fitzpatrick D.A."/>
            <person name="Frisvad J.C."/>
            <person name="Nielsen K.L."/>
        </authorList>
    </citation>
    <scope>NUCLEOTIDE SEQUENCE</scope>
    <source>
        <strain evidence="2">IBT 30761</strain>
    </source>
</reference>
<evidence type="ECO:0000259" key="1">
    <source>
        <dbReference type="PROSITE" id="PS50011"/>
    </source>
</evidence>
<dbReference type="SUPFAM" id="SSF82171">
    <property type="entry name" value="DPP6 N-terminal domain-like"/>
    <property type="match status" value="1"/>
</dbReference>
<dbReference type="Pfam" id="PF00069">
    <property type="entry name" value="Pkinase"/>
    <property type="match status" value="1"/>
</dbReference>
<evidence type="ECO:0000313" key="3">
    <source>
        <dbReference type="Proteomes" id="UP001149074"/>
    </source>
</evidence>
<dbReference type="EMBL" id="JAPQKI010000009">
    <property type="protein sequence ID" value="KAJ5090602.1"/>
    <property type="molecule type" value="Genomic_DNA"/>
</dbReference>
<proteinExistence type="predicted"/>
<dbReference type="SUPFAM" id="SSF56112">
    <property type="entry name" value="Protein kinase-like (PK-like)"/>
    <property type="match status" value="1"/>
</dbReference>
<gene>
    <name evidence="2" type="ORF">N7532_009286</name>
</gene>
<reference evidence="2" key="1">
    <citation type="submission" date="2022-11" db="EMBL/GenBank/DDBJ databases">
        <authorList>
            <person name="Petersen C."/>
        </authorList>
    </citation>
    <scope>NUCLEOTIDE SEQUENCE</scope>
    <source>
        <strain evidence="2">IBT 30761</strain>
    </source>
</reference>
<keyword evidence="3" id="KW-1185">Reference proteome</keyword>
<dbReference type="GeneID" id="81360756"/>
<dbReference type="GO" id="GO:0004674">
    <property type="term" value="F:protein serine/threonine kinase activity"/>
    <property type="evidence" value="ECO:0007669"/>
    <property type="project" value="TreeGrafter"/>
</dbReference>